<evidence type="ECO:0000313" key="1">
    <source>
        <dbReference type="EMBL" id="GJT84185.1"/>
    </source>
</evidence>
<comment type="caution">
    <text evidence="1">The sequence shown here is derived from an EMBL/GenBank/DDBJ whole genome shotgun (WGS) entry which is preliminary data.</text>
</comment>
<protein>
    <submittedName>
        <fullName evidence="1">Uncharacterized protein</fullName>
    </submittedName>
</protein>
<proteinExistence type="predicted"/>
<reference evidence="1" key="2">
    <citation type="submission" date="2022-01" db="EMBL/GenBank/DDBJ databases">
        <authorList>
            <person name="Yamashiro T."/>
            <person name="Shiraishi A."/>
            <person name="Satake H."/>
            <person name="Nakayama K."/>
        </authorList>
    </citation>
    <scope>NUCLEOTIDE SEQUENCE</scope>
</reference>
<sequence length="110" mass="12375">MKANQKYLKSHQCTATVRIALPRKDLKTLWVINVSASNKVLGAVDATGQGDMQMLSRQVKEKQRKINTTTTLKWCGGVPAHLKNQETLSYIGTKRVILHRPPEDSKTLFD</sequence>
<dbReference type="EMBL" id="BQNB010019333">
    <property type="protein sequence ID" value="GJT84185.1"/>
    <property type="molecule type" value="Genomic_DNA"/>
</dbReference>
<accession>A0ABQ5H8H6</accession>
<dbReference type="Proteomes" id="UP001151760">
    <property type="component" value="Unassembled WGS sequence"/>
</dbReference>
<name>A0ABQ5H8H6_9ASTR</name>
<reference evidence="1" key="1">
    <citation type="journal article" date="2022" name="Int. J. Mol. Sci.">
        <title>Draft Genome of Tanacetum Coccineum: Genomic Comparison of Closely Related Tanacetum-Family Plants.</title>
        <authorList>
            <person name="Yamashiro T."/>
            <person name="Shiraishi A."/>
            <person name="Nakayama K."/>
            <person name="Satake H."/>
        </authorList>
    </citation>
    <scope>NUCLEOTIDE SEQUENCE</scope>
</reference>
<organism evidence="1 2">
    <name type="scientific">Tanacetum coccineum</name>
    <dbReference type="NCBI Taxonomy" id="301880"/>
    <lineage>
        <taxon>Eukaryota</taxon>
        <taxon>Viridiplantae</taxon>
        <taxon>Streptophyta</taxon>
        <taxon>Embryophyta</taxon>
        <taxon>Tracheophyta</taxon>
        <taxon>Spermatophyta</taxon>
        <taxon>Magnoliopsida</taxon>
        <taxon>eudicotyledons</taxon>
        <taxon>Gunneridae</taxon>
        <taxon>Pentapetalae</taxon>
        <taxon>asterids</taxon>
        <taxon>campanulids</taxon>
        <taxon>Asterales</taxon>
        <taxon>Asteraceae</taxon>
        <taxon>Asteroideae</taxon>
        <taxon>Anthemideae</taxon>
        <taxon>Anthemidinae</taxon>
        <taxon>Tanacetum</taxon>
    </lineage>
</organism>
<evidence type="ECO:0000313" key="2">
    <source>
        <dbReference type="Proteomes" id="UP001151760"/>
    </source>
</evidence>
<keyword evidence="2" id="KW-1185">Reference proteome</keyword>
<gene>
    <name evidence="1" type="ORF">Tco_1058527</name>
</gene>